<keyword evidence="1" id="KW-1133">Transmembrane helix</keyword>
<evidence type="ECO:0000256" key="1">
    <source>
        <dbReference type="SAM" id="Phobius"/>
    </source>
</evidence>
<reference evidence="2 3" key="1">
    <citation type="submission" date="2018-08" db="EMBL/GenBank/DDBJ databases">
        <title>A genome reference for cultivated species of the human gut microbiota.</title>
        <authorList>
            <person name="Zou Y."/>
            <person name="Xue W."/>
            <person name="Luo G."/>
        </authorList>
    </citation>
    <scope>NUCLEOTIDE SEQUENCE [LARGE SCALE GENOMIC DNA]</scope>
    <source>
        <strain evidence="2 3">AF45-14BH</strain>
    </source>
</reference>
<dbReference type="RefSeq" id="WP_118315175.1">
    <property type="nucleotide sequence ID" value="NZ_CATZPD010000011.1"/>
</dbReference>
<dbReference type="EMBL" id="QRNJ01000079">
    <property type="protein sequence ID" value="RHK34300.1"/>
    <property type="molecule type" value="Genomic_DNA"/>
</dbReference>
<feature type="transmembrane region" description="Helical" evidence="1">
    <location>
        <begin position="12"/>
        <end position="32"/>
    </location>
</feature>
<sequence>MKKEKLFNGKAFLWAIIATIMAAIYNSSLTRVRDFVGRTYEVSYLYLFHILFPLIAGIIIALSVYADQQNKNSKVLILIIIINLAIVAYQLIHVMPLASSPTCLLSGFYIVYYICSRKQYEKIKT</sequence>
<dbReference type="Proteomes" id="UP000283497">
    <property type="component" value="Unassembled WGS sequence"/>
</dbReference>
<feature type="transmembrane region" description="Helical" evidence="1">
    <location>
        <begin position="98"/>
        <end position="115"/>
    </location>
</feature>
<organism evidence="2 3">
    <name type="scientific">Anaerobutyricum hallii</name>
    <dbReference type="NCBI Taxonomy" id="39488"/>
    <lineage>
        <taxon>Bacteria</taxon>
        <taxon>Bacillati</taxon>
        <taxon>Bacillota</taxon>
        <taxon>Clostridia</taxon>
        <taxon>Lachnospirales</taxon>
        <taxon>Lachnospiraceae</taxon>
        <taxon>Anaerobutyricum</taxon>
    </lineage>
</organism>
<keyword evidence="1" id="KW-0472">Membrane</keyword>
<keyword evidence="1" id="KW-0812">Transmembrane</keyword>
<comment type="caution">
    <text evidence="2">The sequence shown here is derived from an EMBL/GenBank/DDBJ whole genome shotgun (WGS) entry which is preliminary data.</text>
</comment>
<evidence type="ECO:0000313" key="3">
    <source>
        <dbReference type="Proteomes" id="UP000283497"/>
    </source>
</evidence>
<gene>
    <name evidence="2" type="ORF">DW068_14800</name>
</gene>
<feature type="transmembrane region" description="Helical" evidence="1">
    <location>
        <begin position="75"/>
        <end position="92"/>
    </location>
</feature>
<dbReference type="AlphaFoldDB" id="A0A415G3X4"/>
<accession>A0A415G3X4</accession>
<name>A0A415G3X4_9FIRM</name>
<feature type="transmembrane region" description="Helical" evidence="1">
    <location>
        <begin position="44"/>
        <end position="66"/>
    </location>
</feature>
<evidence type="ECO:0000313" key="2">
    <source>
        <dbReference type="EMBL" id="RHK34300.1"/>
    </source>
</evidence>
<protein>
    <submittedName>
        <fullName evidence="2">Uncharacterized protein</fullName>
    </submittedName>
</protein>
<proteinExistence type="predicted"/>